<reference evidence="5 6" key="1">
    <citation type="submission" date="2022-12" db="EMBL/GenBank/DDBJ databases">
        <authorList>
            <person name="Abashina T."/>
            <person name="Solyanikova I."/>
            <person name="Delegan Y."/>
        </authorList>
    </citation>
    <scope>NUCLEOTIDE SEQUENCE [LARGE SCALE GENOMIC DNA]</scope>
    <source>
        <strain evidence="5 6">IPS92ro</strain>
    </source>
</reference>
<dbReference type="InterPro" id="IPR009057">
    <property type="entry name" value="Homeodomain-like_sf"/>
</dbReference>
<keyword evidence="1 2" id="KW-0238">DNA-binding</keyword>
<evidence type="ECO:0000259" key="4">
    <source>
        <dbReference type="PROSITE" id="PS50977"/>
    </source>
</evidence>
<evidence type="ECO:0000256" key="3">
    <source>
        <dbReference type="SAM" id="MobiDB-lite"/>
    </source>
</evidence>
<comment type="caution">
    <text evidence="5">The sequence shown here is derived from an EMBL/GenBank/DDBJ whole genome shotgun (WGS) entry which is preliminary data.</text>
</comment>
<gene>
    <name evidence="5" type="ORF">O3S69_01230</name>
</gene>
<comment type="caution">
    <text evidence="2">Lacks conserved residue(s) required for the propagation of feature annotation.</text>
</comment>
<name>A0ABT4NU97_9ACTN</name>
<sequence>MRDIAAASGVSMAAIGYHFGSREALLTSALIEAIDEWGTRLGRTLSAYGSEDASAAEHYEALWAAVIGSFTEDRTLWLATLEALVQAEHSDDLRRYLATGQAQGQRSRRPPARHLRGRHRRRDRPQPGFNPTGPLHRPDDPMAHRPRSDPPSPRGRLRPTSPRTPRPLGGLTAGRCHSAPRSPGAWRGWYWTAARGDRLRPLRRCAENGVCRAARHARIAL</sequence>
<evidence type="ECO:0000313" key="5">
    <source>
        <dbReference type="EMBL" id="MCZ4632687.1"/>
    </source>
</evidence>
<dbReference type="SUPFAM" id="SSF46689">
    <property type="entry name" value="Homeodomain-like"/>
    <property type="match status" value="1"/>
</dbReference>
<organism evidence="5 6">
    <name type="scientific">Streptomyces rubrogriseus</name>
    <dbReference type="NCBI Taxonomy" id="194673"/>
    <lineage>
        <taxon>Bacteria</taxon>
        <taxon>Bacillati</taxon>
        <taxon>Actinomycetota</taxon>
        <taxon>Actinomycetes</taxon>
        <taxon>Kitasatosporales</taxon>
        <taxon>Streptomycetaceae</taxon>
        <taxon>Streptomyces</taxon>
        <taxon>Streptomyces violaceoruber group</taxon>
    </lineage>
</organism>
<dbReference type="PROSITE" id="PS50977">
    <property type="entry name" value="HTH_TETR_2"/>
    <property type="match status" value="1"/>
</dbReference>
<keyword evidence="6" id="KW-1185">Reference proteome</keyword>
<feature type="domain" description="HTH tetR-type" evidence="4">
    <location>
        <begin position="1"/>
        <end position="37"/>
    </location>
</feature>
<evidence type="ECO:0000256" key="1">
    <source>
        <dbReference type="ARBA" id="ARBA00023125"/>
    </source>
</evidence>
<dbReference type="Pfam" id="PF00440">
    <property type="entry name" value="TetR_N"/>
    <property type="match status" value="1"/>
</dbReference>
<evidence type="ECO:0000313" key="6">
    <source>
        <dbReference type="Proteomes" id="UP001301132"/>
    </source>
</evidence>
<feature type="region of interest" description="Disordered" evidence="3">
    <location>
        <begin position="99"/>
        <end position="181"/>
    </location>
</feature>
<protein>
    <submittedName>
        <fullName evidence="5">TetR/AcrR family transcriptional regulator</fullName>
    </submittedName>
</protein>
<feature type="compositionally biased region" description="Low complexity" evidence="3">
    <location>
        <begin position="158"/>
        <end position="169"/>
    </location>
</feature>
<dbReference type="InterPro" id="IPR001647">
    <property type="entry name" value="HTH_TetR"/>
</dbReference>
<evidence type="ECO:0000256" key="2">
    <source>
        <dbReference type="PROSITE-ProRule" id="PRU00335"/>
    </source>
</evidence>
<feature type="compositionally biased region" description="Basic and acidic residues" evidence="3">
    <location>
        <begin position="136"/>
        <end position="148"/>
    </location>
</feature>
<feature type="compositionally biased region" description="Basic residues" evidence="3">
    <location>
        <begin position="106"/>
        <end position="123"/>
    </location>
</feature>
<dbReference type="Gene3D" id="1.10.357.10">
    <property type="entry name" value="Tetracycline Repressor, domain 2"/>
    <property type="match status" value="1"/>
</dbReference>
<dbReference type="EMBL" id="JAPWHU010000006">
    <property type="protein sequence ID" value="MCZ4632687.1"/>
    <property type="molecule type" value="Genomic_DNA"/>
</dbReference>
<dbReference type="Proteomes" id="UP001301132">
    <property type="component" value="Unassembled WGS sequence"/>
</dbReference>
<dbReference type="RefSeq" id="WP_234328664.1">
    <property type="nucleotide sequence ID" value="NZ_JAPWHU010000006.1"/>
</dbReference>
<accession>A0ABT4NU97</accession>
<proteinExistence type="predicted"/>